<evidence type="ECO:0000313" key="2">
    <source>
        <dbReference type="EMBL" id="KAL3108584.1"/>
    </source>
</evidence>
<dbReference type="AlphaFoldDB" id="A0ABD2L095"/>
<proteinExistence type="predicted"/>
<accession>A0ABD2L095</accession>
<sequence>MGKKQRPCGEKATDEFGRLAQLRIVGSAPQQQPLSIDDLLHFGGKEGKGADGELLDGHRKSLLTNNSICEENLKGKMDGNVPLPPPPTTHIDGDRLLLNVPFPHRPKTPPPPVGSAEGGRWPSPTHSTSMSFWRGRGPYWHYSLCFLFIFMMFCACIGRAKINGEEK</sequence>
<feature type="transmembrane region" description="Helical" evidence="1">
    <location>
        <begin position="139"/>
        <end position="158"/>
    </location>
</feature>
<keyword evidence="3" id="KW-1185">Reference proteome</keyword>
<evidence type="ECO:0000313" key="3">
    <source>
        <dbReference type="Proteomes" id="UP001620626"/>
    </source>
</evidence>
<organism evidence="2 3">
    <name type="scientific">Heterodera trifolii</name>
    <dbReference type="NCBI Taxonomy" id="157864"/>
    <lineage>
        <taxon>Eukaryota</taxon>
        <taxon>Metazoa</taxon>
        <taxon>Ecdysozoa</taxon>
        <taxon>Nematoda</taxon>
        <taxon>Chromadorea</taxon>
        <taxon>Rhabditida</taxon>
        <taxon>Tylenchina</taxon>
        <taxon>Tylenchomorpha</taxon>
        <taxon>Tylenchoidea</taxon>
        <taxon>Heteroderidae</taxon>
        <taxon>Heteroderinae</taxon>
        <taxon>Heterodera</taxon>
    </lineage>
</organism>
<dbReference type="Proteomes" id="UP001620626">
    <property type="component" value="Unassembled WGS sequence"/>
</dbReference>
<gene>
    <name evidence="2" type="ORF">niasHT_015506</name>
</gene>
<keyword evidence="1" id="KW-0472">Membrane</keyword>
<reference evidence="2 3" key="1">
    <citation type="submission" date="2024-10" db="EMBL/GenBank/DDBJ databases">
        <authorList>
            <person name="Kim D."/>
        </authorList>
    </citation>
    <scope>NUCLEOTIDE SEQUENCE [LARGE SCALE GENOMIC DNA]</scope>
    <source>
        <strain evidence="2">BH-2024</strain>
    </source>
</reference>
<keyword evidence="1" id="KW-1133">Transmembrane helix</keyword>
<protein>
    <submittedName>
        <fullName evidence="2">Uncharacterized protein</fullName>
    </submittedName>
</protein>
<dbReference type="EMBL" id="JBICBT010000590">
    <property type="protein sequence ID" value="KAL3108584.1"/>
    <property type="molecule type" value="Genomic_DNA"/>
</dbReference>
<evidence type="ECO:0000256" key="1">
    <source>
        <dbReference type="SAM" id="Phobius"/>
    </source>
</evidence>
<name>A0ABD2L095_9BILA</name>
<comment type="caution">
    <text evidence="2">The sequence shown here is derived from an EMBL/GenBank/DDBJ whole genome shotgun (WGS) entry which is preliminary data.</text>
</comment>
<keyword evidence="1" id="KW-0812">Transmembrane</keyword>